<evidence type="ECO:0000256" key="1">
    <source>
        <dbReference type="SAM" id="Phobius"/>
    </source>
</evidence>
<accession>A0A399M136</accession>
<dbReference type="EMBL" id="QWLL01000050">
    <property type="protein sequence ID" value="RII75481.1"/>
    <property type="molecule type" value="Genomic_DNA"/>
</dbReference>
<evidence type="ECO:0000313" key="2">
    <source>
        <dbReference type="EMBL" id="RII75481.1"/>
    </source>
</evidence>
<dbReference type="RefSeq" id="WP_119371151.1">
    <property type="nucleotide sequence ID" value="NZ_JAEHTA010000041.1"/>
</dbReference>
<feature type="transmembrane region" description="Helical" evidence="1">
    <location>
        <begin position="41"/>
        <end position="61"/>
    </location>
</feature>
<dbReference type="AlphaFoldDB" id="A0A399M136"/>
<keyword evidence="1" id="KW-1133">Transmembrane helix</keyword>
<sequence>MKRDEREHIELERLSVEIRKFMAETRKLKTEEKKMRRESMLYPFAVSAGLVTALVAMFTFLSR</sequence>
<organism evidence="2 3">
    <name type="scientific">Pseudomonas monteilii</name>
    <dbReference type="NCBI Taxonomy" id="76759"/>
    <lineage>
        <taxon>Bacteria</taxon>
        <taxon>Pseudomonadati</taxon>
        <taxon>Pseudomonadota</taxon>
        <taxon>Gammaproteobacteria</taxon>
        <taxon>Pseudomonadales</taxon>
        <taxon>Pseudomonadaceae</taxon>
        <taxon>Pseudomonas</taxon>
    </lineage>
</organism>
<reference evidence="2 3" key="1">
    <citation type="submission" date="2018-08" db="EMBL/GenBank/DDBJ databases">
        <title>Draft genome sequence of the cyanotroph, Pseudomonas monteilii BCN3.</title>
        <authorList>
            <person name="Jones L.B."/>
            <person name="Kunz D.A."/>
        </authorList>
    </citation>
    <scope>NUCLEOTIDE SEQUENCE [LARGE SCALE GENOMIC DNA]</scope>
    <source>
        <strain evidence="2 3">BCN3</strain>
    </source>
</reference>
<comment type="caution">
    <text evidence="2">The sequence shown here is derived from an EMBL/GenBank/DDBJ whole genome shotgun (WGS) entry which is preliminary data.</text>
</comment>
<name>A0A399M136_9PSED</name>
<dbReference type="Proteomes" id="UP000265875">
    <property type="component" value="Unassembled WGS sequence"/>
</dbReference>
<gene>
    <name evidence="2" type="ORF">D0894_20875</name>
</gene>
<keyword evidence="1" id="KW-0812">Transmembrane</keyword>
<evidence type="ECO:0000313" key="3">
    <source>
        <dbReference type="Proteomes" id="UP000265875"/>
    </source>
</evidence>
<proteinExistence type="predicted"/>
<keyword evidence="1" id="KW-0472">Membrane</keyword>
<protein>
    <submittedName>
        <fullName evidence="2">Uncharacterized protein</fullName>
    </submittedName>
</protein>